<dbReference type="GO" id="GO:0005829">
    <property type="term" value="C:cytosol"/>
    <property type="evidence" value="ECO:0007669"/>
    <property type="project" value="TreeGrafter"/>
</dbReference>
<feature type="active site" description="Nucleophile" evidence="4">
    <location>
        <position position="80"/>
    </location>
</feature>
<comment type="similarity">
    <text evidence="1 4">Belongs to the pseudouridine synthase TruD family.</text>
</comment>
<dbReference type="GO" id="GO:0160150">
    <property type="term" value="F:tRNA pseudouridine(13) synthase activity"/>
    <property type="evidence" value="ECO:0007669"/>
    <property type="project" value="UniProtKB-EC"/>
</dbReference>
<organism evidence="6 7">
    <name type="scientific">Neptunomonas marina</name>
    <dbReference type="NCBI Taxonomy" id="1815562"/>
    <lineage>
        <taxon>Bacteria</taxon>
        <taxon>Pseudomonadati</taxon>
        <taxon>Pseudomonadota</taxon>
        <taxon>Gammaproteobacteria</taxon>
        <taxon>Oceanospirillales</taxon>
        <taxon>Oceanospirillaceae</taxon>
        <taxon>Neptunomonas</taxon>
    </lineage>
</organism>
<evidence type="ECO:0000313" key="7">
    <source>
        <dbReference type="Proteomes" id="UP000282818"/>
    </source>
</evidence>
<keyword evidence="3 4" id="KW-0413">Isomerase</keyword>
<comment type="catalytic activity">
    <reaction evidence="4">
        <text>uridine(13) in tRNA = pseudouridine(13) in tRNA</text>
        <dbReference type="Rhea" id="RHEA:42540"/>
        <dbReference type="Rhea" id="RHEA-COMP:10105"/>
        <dbReference type="Rhea" id="RHEA-COMP:10106"/>
        <dbReference type="ChEBI" id="CHEBI:65314"/>
        <dbReference type="ChEBI" id="CHEBI:65315"/>
        <dbReference type="EC" id="5.4.99.27"/>
    </reaction>
</comment>
<proteinExistence type="inferred from homology"/>
<dbReference type="GO" id="GO:0031119">
    <property type="term" value="P:tRNA pseudouridine synthesis"/>
    <property type="evidence" value="ECO:0007669"/>
    <property type="project" value="UniProtKB-UniRule"/>
</dbReference>
<dbReference type="PANTHER" id="PTHR47811:SF1">
    <property type="entry name" value="TRNA PSEUDOURIDINE SYNTHASE D"/>
    <property type="match status" value="1"/>
</dbReference>
<dbReference type="InterPro" id="IPR020119">
    <property type="entry name" value="PsdUridine_synth_TruD_CS"/>
</dbReference>
<dbReference type="PROSITE" id="PS50984">
    <property type="entry name" value="TRUD"/>
    <property type="match status" value="1"/>
</dbReference>
<evidence type="ECO:0000256" key="3">
    <source>
        <dbReference type="ARBA" id="ARBA00023235"/>
    </source>
</evidence>
<dbReference type="InterPro" id="IPR011760">
    <property type="entry name" value="PsdUridine_synth_TruD_insert"/>
</dbReference>
<dbReference type="PANTHER" id="PTHR47811">
    <property type="entry name" value="TRNA PSEUDOURIDINE SYNTHASE D"/>
    <property type="match status" value="1"/>
</dbReference>
<dbReference type="RefSeq" id="WP_127694408.1">
    <property type="nucleotide sequence ID" value="NZ_SACQ01000005.1"/>
</dbReference>
<accession>A0A437Q6R3</accession>
<protein>
    <recommendedName>
        <fullName evidence="4">tRNA pseudouridine synthase D</fullName>
        <ecNumber evidence="4">5.4.99.27</ecNumber>
    </recommendedName>
    <alternativeName>
        <fullName evidence="4">tRNA pseudouridine(13) synthase</fullName>
    </alternativeName>
    <alternativeName>
        <fullName evidence="4">tRNA pseudouridylate synthase D</fullName>
    </alternativeName>
    <alternativeName>
        <fullName evidence="4">tRNA-uridine isomerase D</fullName>
    </alternativeName>
</protein>
<dbReference type="Gene3D" id="3.30.2350.20">
    <property type="entry name" value="TruD, catalytic domain"/>
    <property type="match status" value="1"/>
</dbReference>
<dbReference type="SUPFAM" id="SSF55120">
    <property type="entry name" value="Pseudouridine synthase"/>
    <property type="match status" value="1"/>
</dbReference>
<dbReference type="HAMAP" id="MF_01082">
    <property type="entry name" value="TruD"/>
    <property type="match status" value="1"/>
</dbReference>
<dbReference type="CDD" id="cd02575">
    <property type="entry name" value="PseudoU_synth_EcTruD"/>
    <property type="match status" value="1"/>
</dbReference>
<name>A0A437Q6R3_9GAMM</name>
<dbReference type="InterPro" id="IPR001656">
    <property type="entry name" value="PsdUridine_synth_TruD"/>
</dbReference>
<evidence type="ECO:0000256" key="4">
    <source>
        <dbReference type="HAMAP-Rule" id="MF_01082"/>
    </source>
</evidence>
<evidence type="ECO:0000259" key="5">
    <source>
        <dbReference type="PROSITE" id="PS50984"/>
    </source>
</evidence>
<dbReference type="NCBIfam" id="TIGR00094">
    <property type="entry name" value="tRNA_TruD_broad"/>
    <property type="match status" value="1"/>
</dbReference>
<gene>
    <name evidence="4 6" type="primary">truD</name>
    <name evidence="6" type="ORF">EOE65_11165</name>
</gene>
<dbReference type="EC" id="5.4.99.27" evidence="4"/>
<dbReference type="Gene3D" id="3.30.2340.10">
    <property type="entry name" value="TruD, insertion domain"/>
    <property type="match status" value="1"/>
</dbReference>
<keyword evidence="7" id="KW-1185">Reference proteome</keyword>
<dbReference type="InterPro" id="IPR020103">
    <property type="entry name" value="PsdUridine_synth_cat_dom_sf"/>
</dbReference>
<comment type="caution">
    <text evidence="6">The sequence shown here is derived from an EMBL/GenBank/DDBJ whole genome shotgun (WGS) entry which is preliminary data.</text>
</comment>
<dbReference type="InterPro" id="IPR042214">
    <property type="entry name" value="TruD_catalytic"/>
</dbReference>
<reference evidence="6 7" key="1">
    <citation type="submission" date="2019-01" db="EMBL/GenBank/DDBJ databases">
        <authorList>
            <person name="Chen W.-M."/>
        </authorList>
    </citation>
    <scope>NUCLEOTIDE SEQUENCE [LARGE SCALE GENOMIC DNA]</scope>
    <source>
        <strain evidence="6 7">HPM-16</strain>
    </source>
</reference>
<dbReference type="InterPro" id="IPR043165">
    <property type="entry name" value="TruD_insert_sf"/>
</dbReference>
<comment type="function">
    <text evidence="4">Responsible for synthesis of pseudouridine from uracil-13 in transfer RNAs.</text>
</comment>
<dbReference type="Proteomes" id="UP000282818">
    <property type="component" value="Unassembled WGS sequence"/>
</dbReference>
<dbReference type="EMBL" id="SACQ01000005">
    <property type="protein sequence ID" value="RVU30212.1"/>
    <property type="molecule type" value="Genomic_DNA"/>
</dbReference>
<dbReference type="Pfam" id="PF01142">
    <property type="entry name" value="TruD"/>
    <property type="match status" value="2"/>
</dbReference>
<evidence type="ECO:0000256" key="2">
    <source>
        <dbReference type="ARBA" id="ARBA00022694"/>
    </source>
</evidence>
<dbReference type="InterPro" id="IPR050170">
    <property type="entry name" value="TruD_pseudoU_synthase"/>
</dbReference>
<evidence type="ECO:0000256" key="1">
    <source>
        <dbReference type="ARBA" id="ARBA00007953"/>
    </source>
</evidence>
<evidence type="ECO:0000313" key="6">
    <source>
        <dbReference type="EMBL" id="RVU30212.1"/>
    </source>
</evidence>
<dbReference type="AlphaFoldDB" id="A0A437Q6R3"/>
<dbReference type="GO" id="GO:0003723">
    <property type="term" value="F:RNA binding"/>
    <property type="evidence" value="ECO:0007669"/>
    <property type="project" value="InterPro"/>
</dbReference>
<keyword evidence="2 4" id="KW-0819">tRNA processing</keyword>
<dbReference type="PROSITE" id="PS01268">
    <property type="entry name" value="UPF0024"/>
    <property type="match status" value="1"/>
</dbReference>
<sequence length="344" mass="38998">MELPTQYQYLYGKPQVTAKIRQQPEDFQVTEIPSFEPEGDGEHVFLYIRKVGENTDWVAKQLANFCQVPVKDVGYAGKKDRHAVTEQWFSVRVPLTRVVTWSLFETETIKVLKAVRHPRKLRLGSLAGNRFTLRLRDVSDAEAFKARLEKIVDGVPNYFGEQRFGFEGGNLHKGLALLSGELKERQRHKKGLYISAVRSWVFNHVLSQRITEGLWAKVVTGDVMMLAGTQSIFSATDPELNDLQNRLDSFDIHLSGPLWGRGASGAADESLLFEQRTLDPWESVCERLEHVGLRQERRALRLVPEHLSFEQEASGCWLVSFELPAGAFATSVLRELCVVGQESN</sequence>
<feature type="domain" description="TRUD" evidence="5">
    <location>
        <begin position="154"/>
        <end position="302"/>
    </location>
</feature>